<sequence>MSTHILDITPRDVAASTLGLVIDAPAPIPLVSTQLTDSSTGTLTLGVLGASHVVTARSGEHTLTEQVSCDAVDAGGRPLPDREDRVGYRFRSCTTTVQRAELAQRAKELRGTASTTPGWLCAGFPGDDDALTALTGTIVSGEWRWRTWHLYPAADTGVIVETESRWRP</sequence>
<evidence type="ECO:0000313" key="1">
    <source>
        <dbReference type="EMBL" id="AIU93745.1"/>
    </source>
</evidence>
<organism evidence="1">
    <name type="scientific">Rhodococcus sp. NS1</name>
    <dbReference type="NCBI Taxonomy" id="402236"/>
    <lineage>
        <taxon>Bacteria</taxon>
        <taxon>Bacillati</taxon>
        <taxon>Actinomycetota</taxon>
        <taxon>Actinomycetes</taxon>
        <taxon>Mycobacteriales</taxon>
        <taxon>Nocardiaceae</taxon>
        <taxon>Rhodococcus</taxon>
    </lineage>
</organism>
<proteinExistence type="predicted"/>
<dbReference type="InterPro" id="IPR024486">
    <property type="entry name" value="DUF2617"/>
</dbReference>
<evidence type="ECO:0008006" key="2">
    <source>
        <dbReference type="Google" id="ProtNLM"/>
    </source>
</evidence>
<protein>
    <recommendedName>
        <fullName evidence="2">DUF2617 domain-containing protein</fullName>
    </recommendedName>
</protein>
<dbReference type="AlphaFoldDB" id="A0A097SQF4"/>
<gene>
    <name evidence="1" type="ORF">LRS1606.311</name>
</gene>
<dbReference type="EMBL" id="KJ605395">
    <property type="protein sequence ID" value="AIU93745.1"/>
    <property type="molecule type" value="Genomic_DNA"/>
</dbReference>
<reference evidence="1" key="1">
    <citation type="submission" date="2014-03" db="EMBL/GenBank/DDBJ databases">
        <authorList>
            <person name="Zhang G."/>
            <person name="Zhu L."/>
            <person name="Fang P."/>
        </authorList>
    </citation>
    <scope>NUCLEOTIDE SEQUENCE</scope>
    <source>
        <strain evidence="1">NS1</strain>
        <plasmid evidence="1">pNSL1</plasmid>
    </source>
</reference>
<keyword evidence="1" id="KW-0614">Plasmid</keyword>
<dbReference type="Pfam" id="PF10936">
    <property type="entry name" value="DUF2617"/>
    <property type="match status" value="1"/>
</dbReference>
<name>A0A097SQF4_9NOCA</name>
<geneLocation type="plasmid" evidence="1">
    <name>pNSL1</name>
</geneLocation>
<accession>A0A097SQF4</accession>